<proteinExistence type="predicted"/>
<feature type="domain" description="Peroxin/Ferlin" evidence="8">
    <location>
        <begin position="304"/>
        <end position="337"/>
    </location>
</feature>
<evidence type="ECO:0000313" key="9">
    <source>
        <dbReference type="EMBL" id="OLL26275.1"/>
    </source>
</evidence>
<dbReference type="GO" id="GO:0005778">
    <property type="term" value="C:peroxisomal membrane"/>
    <property type="evidence" value="ECO:0007669"/>
    <property type="project" value="UniProtKB-ARBA"/>
</dbReference>
<feature type="domain" description="Peroxin/Ferlin" evidence="7">
    <location>
        <begin position="242"/>
        <end position="308"/>
    </location>
</feature>
<dbReference type="SMART" id="SM00694">
    <property type="entry name" value="DysFC"/>
    <property type="match status" value="1"/>
</dbReference>
<evidence type="ECO:0000256" key="2">
    <source>
        <dbReference type="ARBA" id="ARBA00022692"/>
    </source>
</evidence>
<organism evidence="9 10">
    <name type="scientific">Neolecta irregularis (strain DAH-3)</name>
    <dbReference type="NCBI Taxonomy" id="1198029"/>
    <lineage>
        <taxon>Eukaryota</taxon>
        <taxon>Fungi</taxon>
        <taxon>Dikarya</taxon>
        <taxon>Ascomycota</taxon>
        <taxon>Taphrinomycotina</taxon>
        <taxon>Neolectales</taxon>
        <taxon>Neolectaceae</taxon>
        <taxon>Neolecta</taxon>
    </lineage>
</organism>
<evidence type="ECO:0000256" key="4">
    <source>
        <dbReference type="ARBA" id="ARBA00023136"/>
    </source>
</evidence>
<evidence type="ECO:0000256" key="1">
    <source>
        <dbReference type="ARBA" id="ARBA00004127"/>
    </source>
</evidence>
<reference evidence="9 10" key="1">
    <citation type="submission" date="2016-04" db="EMBL/GenBank/DDBJ databases">
        <title>Evolutionary innovation and constraint leading to complex multicellularity in the Ascomycota.</title>
        <authorList>
            <person name="Cisse O."/>
            <person name="Nguyen A."/>
            <person name="Hewitt D.A."/>
            <person name="Jedd G."/>
            <person name="Stajich J.E."/>
        </authorList>
    </citation>
    <scope>NUCLEOTIDE SEQUENCE [LARGE SCALE GENOMIC DNA]</scope>
    <source>
        <strain evidence="9 10">DAH-3</strain>
    </source>
</reference>
<dbReference type="STRING" id="1198029.A0A1U7LUC1"/>
<comment type="subcellular location">
    <subcellularLocation>
        <location evidence="1">Endomembrane system</location>
        <topology evidence="1">Multi-pass membrane protein</topology>
    </subcellularLocation>
</comment>
<dbReference type="PANTHER" id="PTHR31679">
    <property type="entry name" value="PEROXISOMAL MEMBRANE PROTEIN PEX30-RELATED"/>
    <property type="match status" value="1"/>
</dbReference>
<keyword evidence="10" id="KW-1185">Reference proteome</keyword>
<dbReference type="PANTHER" id="PTHR31679:SF2">
    <property type="entry name" value="PEROXISOMAL MEMBRANE PROTEIN PEX30-RELATED"/>
    <property type="match status" value="1"/>
</dbReference>
<dbReference type="OMA" id="GFSRYTR"/>
<keyword evidence="3 6" id="KW-1133">Transmembrane helix</keyword>
<evidence type="ECO:0000256" key="3">
    <source>
        <dbReference type="ARBA" id="ARBA00022989"/>
    </source>
</evidence>
<evidence type="ECO:0000313" key="10">
    <source>
        <dbReference type="Proteomes" id="UP000186594"/>
    </source>
</evidence>
<evidence type="ECO:0000259" key="8">
    <source>
        <dbReference type="SMART" id="SM00694"/>
    </source>
</evidence>
<feature type="transmembrane region" description="Helical" evidence="6">
    <location>
        <begin position="89"/>
        <end position="106"/>
    </location>
</feature>
<dbReference type="Proteomes" id="UP000186594">
    <property type="component" value="Unassembled WGS sequence"/>
</dbReference>
<evidence type="ECO:0000256" key="6">
    <source>
        <dbReference type="SAM" id="Phobius"/>
    </source>
</evidence>
<keyword evidence="4 6" id="KW-0472">Membrane</keyword>
<dbReference type="EMBL" id="LXFE01000210">
    <property type="protein sequence ID" value="OLL26275.1"/>
    <property type="molecule type" value="Genomic_DNA"/>
</dbReference>
<protein>
    <submittedName>
        <fullName evidence="9">Peroxisomal membrane protein PEX30</fullName>
    </submittedName>
</protein>
<dbReference type="Pfam" id="PF06398">
    <property type="entry name" value="Pex24p"/>
    <property type="match status" value="1"/>
</dbReference>
<keyword evidence="2 6" id="KW-0812">Transmembrane</keyword>
<gene>
    <name evidence="9" type="ORF">NEOLI_003695</name>
</gene>
<dbReference type="InterPro" id="IPR006614">
    <property type="entry name" value="Peroxin/Ferlin"/>
</dbReference>
<evidence type="ECO:0000256" key="5">
    <source>
        <dbReference type="SAM" id="MobiDB-lite"/>
    </source>
</evidence>
<dbReference type="OrthoDB" id="5586090at2759"/>
<dbReference type="GO" id="GO:0007031">
    <property type="term" value="P:peroxisome organization"/>
    <property type="evidence" value="ECO:0007669"/>
    <property type="project" value="TreeGrafter"/>
</dbReference>
<sequence length="375" mass="41848">MAFEDCATADSMPPPGISPVRAEFVAPHDNVEAVAANDLAVLVQQLGPAISAANGVARVLAWRTDTGWPGVLLVLCWWMVVLYLDRLLILAAPLVPAVVIVCFYFARPGGVGGAPAAEHALANARLQLQQLHVSLAELERLYAAAAALLDWSDPERTRGLLLRFLVVAPAWPLLLRAVSLRVVLLLGGSLLLTWPSAASRVIRVLLARSRLLRLLASLLFAVPFNTPPSTTIHLGKLSHHEDNTVQHIVWENQRKWIGLGWTANFFPGERSAWTDEDLLPAQEIDTYKISSEYHWLTGWKIVQQWAYTDNKWLNPSNHDGFTRFTRRRKWERYAERVDGMLADGIEEAIGGSLAPCTPEKQKRDFPISEPFRRRI</sequence>
<accession>A0A1U7LUC1</accession>
<evidence type="ECO:0000259" key="7">
    <source>
        <dbReference type="SMART" id="SM00693"/>
    </source>
</evidence>
<feature type="compositionally biased region" description="Basic and acidic residues" evidence="5">
    <location>
        <begin position="359"/>
        <end position="375"/>
    </location>
</feature>
<dbReference type="AlphaFoldDB" id="A0A1U7LUC1"/>
<dbReference type="GO" id="GO:0012505">
    <property type="term" value="C:endomembrane system"/>
    <property type="evidence" value="ECO:0007669"/>
    <property type="project" value="UniProtKB-SubCell"/>
</dbReference>
<comment type="caution">
    <text evidence="9">The sequence shown here is derived from an EMBL/GenBank/DDBJ whole genome shotgun (WGS) entry which is preliminary data.</text>
</comment>
<feature type="region of interest" description="Disordered" evidence="5">
    <location>
        <begin position="352"/>
        <end position="375"/>
    </location>
</feature>
<dbReference type="InterPro" id="IPR052646">
    <property type="entry name" value="Peroxisomal_PEX28-32"/>
</dbReference>
<dbReference type="InterPro" id="IPR010482">
    <property type="entry name" value="TECPR1-like_DysF"/>
</dbReference>
<dbReference type="SMART" id="SM00693">
    <property type="entry name" value="DysFN"/>
    <property type="match status" value="1"/>
</dbReference>
<name>A0A1U7LUC1_NEOID</name>